<dbReference type="OrthoDB" id="3724345at2759"/>
<keyword evidence="2" id="KW-1185">Reference proteome</keyword>
<evidence type="ECO:0000313" key="2">
    <source>
        <dbReference type="Proteomes" id="UP000777438"/>
    </source>
</evidence>
<gene>
    <name evidence="1" type="ORF">B0T10DRAFT_532654</name>
</gene>
<accession>A0A9P8VTR5</accession>
<name>A0A9P8VTR5_9HYPO</name>
<dbReference type="PANTHER" id="PTHR36922:SF1">
    <property type="entry name" value="DUF1993 DOMAIN-CONTAINING PROTEIN"/>
    <property type="match status" value="1"/>
</dbReference>
<dbReference type="Pfam" id="PF09351">
    <property type="entry name" value="DUF1993"/>
    <property type="match status" value="1"/>
</dbReference>
<evidence type="ECO:0000313" key="1">
    <source>
        <dbReference type="EMBL" id="KAH6876602.1"/>
    </source>
</evidence>
<sequence>MSSIAFYDSAVPHVTAGLNALIHLLDKIEEHAANSSTSVDTLINARLAPDMHPLTFQVFVVCDAAMQIASRCQAIDPIVWESGPGELKTLQDLRKRANAARDFVQESDPQKFVDPELDVTFNMAPGKYITAKAREFVNGFALPNMYFHIITMYNILRSNRVPIGKVDYLDFFLGRYVPQALGVACNDGEKQ</sequence>
<dbReference type="AlphaFoldDB" id="A0A9P8VTR5"/>
<dbReference type="PANTHER" id="PTHR36922">
    <property type="entry name" value="BLL2446 PROTEIN"/>
    <property type="match status" value="1"/>
</dbReference>
<protein>
    <recommendedName>
        <fullName evidence="3">DUF1993 domain-containing protein</fullName>
    </recommendedName>
</protein>
<organism evidence="1 2">
    <name type="scientific">Thelonectria olida</name>
    <dbReference type="NCBI Taxonomy" id="1576542"/>
    <lineage>
        <taxon>Eukaryota</taxon>
        <taxon>Fungi</taxon>
        <taxon>Dikarya</taxon>
        <taxon>Ascomycota</taxon>
        <taxon>Pezizomycotina</taxon>
        <taxon>Sordariomycetes</taxon>
        <taxon>Hypocreomycetidae</taxon>
        <taxon>Hypocreales</taxon>
        <taxon>Nectriaceae</taxon>
        <taxon>Thelonectria</taxon>
    </lineage>
</organism>
<dbReference type="InterPro" id="IPR018531">
    <property type="entry name" value="DUF1993"/>
</dbReference>
<proteinExistence type="predicted"/>
<dbReference type="SUPFAM" id="SSF109854">
    <property type="entry name" value="DinB/YfiT-like putative metalloenzymes"/>
    <property type="match status" value="1"/>
</dbReference>
<evidence type="ECO:0008006" key="3">
    <source>
        <dbReference type="Google" id="ProtNLM"/>
    </source>
</evidence>
<comment type="caution">
    <text evidence="1">The sequence shown here is derived from an EMBL/GenBank/DDBJ whole genome shotgun (WGS) entry which is preliminary data.</text>
</comment>
<dbReference type="EMBL" id="JAGPYM010000034">
    <property type="protein sequence ID" value="KAH6876602.1"/>
    <property type="molecule type" value="Genomic_DNA"/>
</dbReference>
<dbReference type="Gene3D" id="1.20.120.450">
    <property type="entry name" value="dinb family like domain"/>
    <property type="match status" value="1"/>
</dbReference>
<dbReference type="InterPro" id="IPR034660">
    <property type="entry name" value="DinB/YfiT-like"/>
</dbReference>
<reference evidence="1 2" key="1">
    <citation type="journal article" date="2021" name="Nat. Commun.">
        <title>Genetic determinants of endophytism in the Arabidopsis root mycobiome.</title>
        <authorList>
            <person name="Mesny F."/>
            <person name="Miyauchi S."/>
            <person name="Thiergart T."/>
            <person name="Pickel B."/>
            <person name="Atanasova L."/>
            <person name="Karlsson M."/>
            <person name="Huettel B."/>
            <person name="Barry K.W."/>
            <person name="Haridas S."/>
            <person name="Chen C."/>
            <person name="Bauer D."/>
            <person name="Andreopoulos W."/>
            <person name="Pangilinan J."/>
            <person name="LaButti K."/>
            <person name="Riley R."/>
            <person name="Lipzen A."/>
            <person name="Clum A."/>
            <person name="Drula E."/>
            <person name="Henrissat B."/>
            <person name="Kohler A."/>
            <person name="Grigoriev I.V."/>
            <person name="Martin F.M."/>
            <person name="Hacquard S."/>
        </authorList>
    </citation>
    <scope>NUCLEOTIDE SEQUENCE [LARGE SCALE GENOMIC DNA]</scope>
    <source>
        <strain evidence="1 2">MPI-CAGE-CH-0241</strain>
    </source>
</reference>
<dbReference type="Proteomes" id="UP000777438">
    <property type="component" value="Unassembled WGS sequence"/>
</dbReference>